<evidence type="ECO:0000256" key="1">
    <source>
        <dbReference type="ARBA" id="ARBA00004651"/>
    </source>
</evidence>
<dbReference type="Pfam" id="PF00953">
    <property type="entry name" value="Glycos_transf_4"/>
    <property type="match status" value="1"/>
</dbReference>
<evidence type="ECO:0000256" key="5">
    <source>
        <dbReference type="ARBA" id="ARBA00022989"/>
    </source>
</evidence>
<feature type="transmembrane region" description="Helical" evidence="7">
    <location>
        <begin position="6"/>
        <end position="26"/>
    </location>
</feature>
<evidence type="ECO:0000256" key="4">
    <source>
        <dbReference type="ARBA" id="ARBA00022692"/>
    </source>
</evidence>
<reference evidence="8 9" key="1">
    <citation type="submission" date="2022-04" db="EMBL/GenBank/DDBJ databases">
        <title>Gracilibacillus sp. isolated from saltern.</title>
        <authorList>
            <person name="Won M."/>
            <person name="Lee C.-M."/>
            <person name="Woen H.-Y."/>
            <person name="Kwon S.-W."/>
        </authorList>
    </citation>
    <scope>NUCLEOTIDE SEQUENCE [LARGE SCALE GENOMIC DNA]</scope>
    <source>
        <strain evidence="8 9">SSWR10-1</strain>
    </source>
</reference>
<dbReference type="EMBL" id="CP095072">
    <property type="protein sequence ID" value="UOQ50283.1"/>
    <property type="molecule type" value="Genomic_DNA"/>
</dbReference>
<feature type="transmembrane region" description="Helical" evidence="7">
    <location>
        <begin position="123"/>
        <end position="145"/>
    </location>
</feature>
<feature type="transmembrane region" description="Helical" evidence="7">
    <location>
        <begin position="288"/>
        <end position="307"/>
    </location>
</feature>
<dbReference type="PANTHER" id="PTHR22926:SF3">
    <property type="entry name" value="UNDECAPRENYL-PHOSPHATE ALPHA-N-ACETYLGLUCOSAMINYL 1-PHOSPHATE TRANSFERASE"/>
    <property type="match status" value="1"/>
</dbReference>
<dbReference type="GO" id="GO:0016740">
    <property type="term" value="F:transferase activity"/>
    <property type="evidence" value="ECO:0007669"/>
    <property type="project" value="UniProtKB-KW"/>
</dbReference>
<evidence type="ECO:0000256" key="6">
    <source>
        <dbReference type="ARBA" id="ARBA00023136"/>
    </source>
</evidence>
<accession>A0ABY4F2H9</accession>
<dbReference type="CDD" id="cd06853">
    <property type="entry name" value="GT_WecA_like"/>
    <property type="match status" value="1"/>
</dbReference>
<evidence type="ECO:0000256" key="2">
    <source>
        <dbReference type="ARBA" id="ARBA00022475"/>
    </source>
</evidence>
<keyword evidence="9" id="KW-1185">Reference proteome</keyword>
<keyword evidence="3 8" id="KW-0808">Transferase</keyword>
<gene>
    <name evidence="8" type="ORF">MUN88_09595</name>
</gene>
<feature type="transmembrane region" description="Helical" evidence="7">
    <location>
        <begin position="157"/>
        <end position="175"/>
    </location>
</feature>
<feature type="transmembrane region" description="Helical" evidence="7">
    <location>
        <begin position="47"/>
        <end position="64"/>
    </location>
</feature>
<sequence>MQSIVYGVLAFLISCVLYIPVKKLAIYFHIIDLPKDGKIHDRPIPRIGGLAIFSSFLLTVIISPLNWKDINVWLTGAVFITLVGILDDKFTLRAIVKLFFQIAITVCLIVFGEMEISKLAMPIFGLVDLGIFGYVVTFVWIIGMINAINLIDGLDGLAAGVTMIGLTVMMMMAVFDLQLDLVIICMILIGAIAGFLIFNLHPAKIFMGDTGSLFLGYMMATIPLLGLFKQVTFFSFIIPVIILTIPIFDTLFVILKRLSNNQNIFHRDRKHLHYRLIEQGWTQKQTVFIIYGFAISFGIFSMVIAFATTPFKIVLIIIYLFIIALFARLIWNIPSETDK</sequence>
<dbReference type="InterPro" id="IPR018480">
    <property type="entry name" value="PNAcMuramoyl-5peptid_Trfase_CS"/>
</dbReference>
<feature type="transmembrane region" description="Helical" evidence="7">
    <location>
        <begin position="181"/>
        <end position="200"/>
    </location>
</feature>
<feature type="transmembrane region" description="Helical" evidence="7">
    <location>
        <begin position="234"/>
        <end position="255"/>
    </location>
</feature>
<keyword evidence="5 7" id="KW-1133">Transmembrane helix</keyword>
<comment type="subcellular location">
    <subcellularLocation>
        <location evidence="1">Cell membrane</location>
        <topology evidence="1">Multi-pass membrane protein</topology>
    </subcellularLocation>
</comment>
<feature type="transmembrane region" description="Helical" evidence="7">
    <location>
        <begin position="70"/>
        <end position="87"/>
    </location>
</feature>
<keyword evidence="6 7" id="KW-0472">Membrane</keyword>
<name>A0ABY4F2H9_9BACI</name>
<evidence type="ECO:0000313" key="8">
    <source>
        <dbReference type="EMBL" id="UOQ50283.1"/>
    </source>
</evidence>
<feature type="transmembrane region" description="Helical" evidence="7">
    <location>
        <begin position="94"/>
        <end position="111"/>
    </location>
</feature>
<evidence type="ECO:0000256" key="7">
    <source>
        <dbReference type="SAM" id="Phobius"/>
    </source>
</evidence>
<feature type="transmembrane region" description="Helical" evidence="7">
    <location>
        <begin position="313"/>
        <end position="331"/>
    </location>
</feature>
<dbReference type="PROSITE" id="PS01348">
    <property type="entry name" value="MRAY_2"/>
    <property type="match status" value="1"/>
</dbReference>
<dbReference type="PANTHER" id="PTHR22926">
    <property type="entry name" value="PHOSPHO-N-ACETYLMURAMOYL-PENTAPEPTIDE-TRANSFERASE"/>
    <property type="match status" value="1"/>
</dbReference>
<dbReference type="RefSeq" id="WP_244723755.1">
    <property type="nucleotide sequence ID" value="NZ_CP095072.1"/>
</dbReference>
<proteinExistence type="predicted"/>
<organism evidence="8 9">
    <name type="scientific">Gracilibacillus caseinilyticus</name>
    <dbReference type="NCBI Taxonomy" id="2932256"/>
    <lineage>
        <taxon>Bacteria</taxon>
        <taxon>Bacillati</taxon>
        <taxon>Bacillota</taxon>
        <taxon>Bacilli</taxon>
        <taxon>Bacillales</taxon>
        <taxon>Bacillaceae</taxon>
        <taxon>Gracilibacillus</taxon>
    </lineage>
</organism>
<dbReference type="InterPro" id="IPR000715">
    <property type="entry name" value="Glycosyl_transferase_4"/>
</dbReference>
<feature type="transmembrane region" description="Helical" evidence="7">
    <location>
        <begin position="212"/>
        <end position="228"/>
    </location>
</feature>
<keyword evidence="4 7" id="KW-0812">Transmembrane</keyword>
<keyword evidence="2" id="KW-1003">Cell membrane</keyword>
<dbReference type="Proteomes" id="UP000831782">
    <property type="component" value="Chromosome"/>
</dbReference>
<protein>
    <submittedName>
        <fullName evidence="8">Undecaprenyl/decaprenyl-phosphate alpha-N-acetylglucosaminyl 1-phosphate transferase</fullName>
    </submittedName>
</protein>
<evidence type="ECO:0000256" key="3">
    <source>
        <dbReference type="ARBA" id="ARBA00022679"/>
    </source>
</evidence>
<evidence type="ECO:0000313" key="9">
    <source>
        <dbReference type="Proteomes" id="UP000831782"/>
    </source>
</evidence>